<dbReference type="EnsemblPlants" id="AET1Gv20201300.1">
    <property type="protein sequence ID" value="AET1Gv20201300.1"/>
    <property type="gene ID" value="AET1Gv20201300"/>
</dbReference>
<dbReference type="OrthoDB" id="1428380at2759"/>
<dbReference type="GeneID" id="120973273"/>
<name>A0A452XXL9_AEGTS</name>
<dbReference type="Gramene" id="AET1Gv20201300.1">
    <property type="protein sequence ID" value="AET1Gv20201300.1"/>
    <property type="gene ID" value="AET1Gv20201300"/>
</dbReference>
<dbReference type="PANTHER" id="PTHR33133:SF32">
    <property type="entry name" value="CASP-LIKE PROTEIN"/>
    <property type="match status" value="1"/>
</dbReference>
<evidence type="ECO:0000313" key="2">
    <source>
        <dbReference type="EnsemblPlants" id="AET1Gv20201300.1"/>
    </source>
</evidence>
<feature type="transmembrane region" description="Helical" evidence="1">
    <location>
        <begin position="28"/>
        <end position="54"/>
    </location>
</feature>
<keyword evidence="1" id="KW-1133">Transmembrane helix</keyword>
<dbReference type="KEGG" id="ats:120973273"/>
<dbReference type="Proteomes" id="UP000015105">
    <property type="component" value="Chromosome 1D"/>
</dbReference>
<reference evidence="3" key="1">
    <citation type="journal article" date="2014" name="Science">
        <title>Ancient hybridizations among the ancestral genomes of bread wheat.</title>
        <authorList>
            <consortium name="International Wheat Genome Sequencing Consortium,"/>
            <person name="Marcussen T."/>
            <person name="Sandve S.R."/>
            <person name="Heier L."/>
            <person name="Spannagl M."/>
            <person name="Pfeifer M."/>
            <person name="Jakobsen K.S."/>
            <person name="Wulff B.B."/>
            <person name="Steuernagel B."/>
            <person name="Mayer K.F."/>
            <person name="Olsen O.A."/>
        </authorList>
    </citation>
    <scope>NUCLEOTIDE SEQUENCE [LARGE SCALE GENOMIC DNA]</scope>
    <source>
        <strain evidence="3">cv. AL8/78</strain>
    </source>
</reference>
<feature type="transmembrane region" description="Helical" evidence="1">
    <location>
        <begin position="129"/>
        <end position="150"/>
    </location>
</feature>
<evidence type="ECO:0000256" key="1">
    <source>
        <dbReference type="SAM" id="Phobius"/>
    </source>
</evidence>
<keyword evidence="1" id="KW-0812">Transmembrane</keyword>
<feature type="transmembrane region" description="Helical" evidence="1">
    <location>
        <begin position="170"/>
        <end position="194"/>
    </location>
</feature>
<dbReference type="OMA" id="YHNEDIR"/>
<keyword evidence="3" id="KW-1185">Reference proteome</keyword>
<reference evidence="2" key="3">
    <citation type="journal article" date="2017" name="Nature">
        <title>Genome sequence of the progenitor of the wheat D genome Aegilops tauschii.</title>
        <authorList>
            <person name="Luo M.C."/>
            <person name="Gu Y.Q."/>
            <person name="Puiu D."/>
            <person name="Wang H."/>
            <person name="Twardziok S.O."/>
            <person name="Deal K.R."/>
            <person name="Huo N."/>
            <person name="Zhu T."/>
            <person name="Wang L."/>
            <person name="Wang Y."/>
            <person name="McGuire P.E."/>
            <person name="Liu S."/>
            <person name="Long H."/>
            <person name="Ramasamy R.K."/>
            <person name="Rodriguez J.C."/>
            <person name="Van S.L."/>
            <person name="Yuan L."/>
            <person name="Wang Z."/>
            <person name="Xia Z."/>
            <person name="Xiao L."/>
            <person name="Anderson O.D."/>
            <person name="Ouyang S."/>
            <person name="Liang Y."/>
            <person name="Zimin A.V."/>
            <person name="Pertea G."/>
            <person name="Qi P."/>
            <person name="Bennetzen J.L."/>
            <person name="Dai X."/>
            <person name="Dawson M.W."/>
            <person name="Muller H.G."/>
            <person name="Kugler K."/>
            <person name="Rivarola-Duarte L."/>
            <person name="Spannagl M."/>
            <person name="Mayer K.F.X."/>
            <person name="Lu F.H."/>
            <person name="Bevan M.W."/>
            <person name="Leroy P."/>
            <person name="Li P."/>
            <person name="You F.M."/>
            <person name="Sun Q."/>
            <person name="Liu Z."/>
            <person name="Lyons E."/>
            <person name="Wicker T."/>
            <person name="Salzberg S.L."/>
            <person name="Devos K.M."/>
            <person name="Dvorak J."/>
        </authorList>
    </citation>
    <scope>NUCLEOTIDE SEQUENCE [LARGE SCALE GENOMIC DNA]</scope>
    <source>
        <strain evidence="2">cv. AL8/78</strain>
    </source>
</reference>
<keyword evidence="1" id="KW-0472">Membrane</keyword>
<feature type="transmembrane region" description="Helical" evidence="1">
    <location>
        <begin position="74"/>
        <end position="99"/>
    </location>
</feature>
<reference evidence="2" key="4">
    <citation type="submission" date="2019-03" db="UniProtKB">
        <authorList>
            <consortium name="EnsemblPlants"/>
        </authorList>
    </citation>
    <scope>IDENTIFICATION</scope>
</reference>
<feature type="transmembrane region" description="Helical" evidence="1">
    <location>
        <begin position="214"/>
        <end position="235"/>
    </location>
</feature>
<dbReference type="AlphaFoldDB" id="A0A452XXL9"/>
<dbReference type="STRING" id="200361.A0A452XXL9"/>
<protein>
    <submittedName>
        <fullName evidence="2">Uncharacterized protein</fullName>
    </submittedName>
</protein>
<dbReference type="PANTHER" id="PTHR33133">
    <property type="entry name" value="OS08G0107100 PROTEIN-RELATED"/>
    <property type="match status" value="1"/>
</dbReference>
<feature type="transmembrane region" description="Helical" evidence="1">
    <location>
        <begin position="255"/>
        <end position="280"/>
    </location>
</feature>
<dbReference type="RefSeq" id="XP_040254661.1">
    <property type="nucleotide sequence ID" value="XM_040398727.3"/>
</dbReference>
<sequence length="293" mass="32015">MEWEPDEQHLGDLGVTGIRRETLRVLRAILPSFLCHVSNIFIFLAHVAGCVTVFSSLVSGDLSRLLHLFFSPAFFYFLCDFAVMEGYDMLFVLSVASFYRNKGADHRAGPMAIPRLLRRINRDQRLRHCATFLLAVTAFGGYTAVFGSAWRTLRLLHAPGEIVLPLRLLGGAACIAGVVYLAVLLRMACVVSLLENASGFGALCRSRELLAGKFWAAATVFAVLDGCFVAMLMAFPTVTVEDAMGGMGLGQFAAVAMMTAILCVVMTGTLVAQPVVYLVCKNYHHNPRTLLEV</sequence>
<reference evidence="3" key="2">
    <citation type="journal article" date="2017" name="Nat. Plants">
        <title>The Aegilops tauschii genome reveals multiple impacts of transposons.</title>
        <authorList>
            <person name="Zhao G."/>
            <person name="Zou C."/>
            <person name="Li K."/>
            <person name="Wang K."/>
            <person name="Li T."/>
            <person name="Gao L."/>
            <person name="Zhang X."/>
            <person name="Wang H."/>
            <person name="Yang Z."/>
            <person name="Liu X."/>
            <person name="Jiang W."/>
            <person name="Mao L."/>
            <person name="Kong X."/>
            <person name="Jiao Y."/>
            <person name="Jia J."/>
        </authorList>
    </citation>
    <scope>NUCLEOTIDE SEQUENCE [LARGE SCALE GENOMIC DNA]</scope>
    <source>
        <strain evidence="3">cv. AL8/78</strain>
    </source>
</reference>
<proteinExistence type="predicted"/>
<reference evidence="2" key="5">
    <citation type="journal article" date="2021" name="G3 (Bethesda)">
        <title>Aegilops tauschii genome assembly Aet v5.0 features greater sequence contiguity and improved annotation.</title>
        <authorList>
            <person name="Wang L."/>
            <person name="Zhu T."/>
            <person name="Rodriguez J.C."/>
            <person name="Deal K.R."/>
            <person name="Dubcovsky J."/>
            <person name="McGuire P.E."/>
            <person name="Lux T."/>
            <person name="Spannagl M."/>
            <person name="Mayer K.F.X."/>
            <person name="Baldrich P."/>
            <person name="Meyers B.C."/>
            <person name="Huo N."/>
            <person name="Gu Y.Q."/>
            <person name="Zhou H."/>
            <person name="Devos K.M."/>
            <person name="Bennetzen J.L."/>
            <person name="Unver T."/>
            <person name="Budak H."/>
            <person name="Gulick P.J."/>
            <person name="Galiba G."/>
            <person name="Kalapos B."/>
            <person name="Nelson D.R."/>
            <person name="Li P."/>
            <person name="You F.M."/>
            <person name="Luo M.C."/>
            <person name="Dvorak J."/>
        </authorList>
    </citation>
    <scope>NUCLEOTIDE SEQUENCE [LARGE SCALE GENOMIC DNA]</scope>
    <source>
        <strain evidence="2">cv. AL8/78</strain>
    </source>
</reference>
<evidence type="ECO:0000313" key="3">
    <source>
        <dbReference type="Proteomes" id="UP000015105"/>
    </source>
</evidence>
<organism evidence="2 3">
    <name type="scientific">Aegilops tauschii subsp. strangulata</name>
    <name type="common">Goatgrass</name>
    <dbReference type="NCBI Taxonomy" id="200361"/>
    <lineage>
        <taxon>Eukaryota</taxon>
        <taxon>Viridiplantae</taxon>
        <taxon>Streptophyta</taxon>
        <taxon>Embryophyta</taxon>
        <taxon>Tracheophyta</taxon>
        <taxon>Spermatophyta</taxon>
        <taxon>Magnoliopsida</taxon>
        <taxon>Liliopsida</taxon>
        <taxon>Poales</taxon>
        <taxon>Poaceae</taxon>
        <taxon>BOP clade</taxon>
        <taxon>Pooideae</taxon>
        <taxon>Triticodae</taxon>
        <taxon>Triticeae</taxon>
        <taxon>Triticinae</taxon>
        <taxon>Aegilops</taxon>
    </lineage>
</organism>
<accession>A0A452XXL9</accession>